<name>J9FTE4_9ZZZZ</name>
<keyword evidence="3" id="KW-0813">Transport</keyword>
<reference evidence="11" key="1">
    <citation type="journal article" date="2012" name="PLoS ONE">
        <title>Gene sets for utilization of primary and secondary nutrition supplies in the distal gut of endangered iberian lynx.</title>
        <authorList>
            <person name="Alcaide M."/>
            <person name="Messina E."/>
            <person name="Richter M."/>
            <person name="Bargiela R."/>
            <person name="Peplies J."/>
            <person name="Huws S.A."/>
            <person name="Newbold C.J."/>
            <person name="Golyshin P.N."/>
            <person name="Simon M.A."/>
            <person name="Lopez G."/>
            <person name="Yakimov M.M."/>
            <person name="Ferrer M."/>
        </authorList>
    </citation>
    <scope>NUCLEOTIDE SEQUENCE</scope>
</reference>
<dbReference type="NCBIfam" id="TIGR01352">
    <property type="entry name" value="tonB_Cterm"/>
    <property type="match status" value="1"/>
</dbReference>
<dbReference type="GO" id="GO:0098797">
    <property type="term" value="C:plasma membrane protein complex"/>
    <property type="evidence" value="ECO:0007669"/>
    <property type="project" value="TreeGrafter"/>
</dbReference>
<organism evidence="11">
    <name type="scientific">gut metagenome</name>
    <dbReference type="NCBI Taxonomy" id="749906"/>
    <lineage>
        <taxon>unclassified sequences</taxon>
        <taxon>metagenomes</taxon>
        <taxon>organismal metagenomes</taxon>
    </lineage>
</organism>
<dbReference type="Pfam" id="PF03544">
    <property type="entry name" value="TonB_C"/>
    <property type="match status" value="1"/>
</dbReference>
<sequence>EEEIDTIPQNGKKNDEGEILVVVEQMPQFPGGQGALMKYLAHNIHYPKEAKDAQLQGRVMVKFVVEKDGSITNACVVRSIAPSLDNEALRVINSMPKWKPGMQRGVPVRVYYTVPIMFRF</sequence>
<proteinExistence type="inferred from homology"/>
<keyword evidence="4" id="KW-1003">Cell membrane</keyword>
<dbReference type="AlphaFoldDB" id="J9FTE4"/>
<keyword evidence="5" id="KW-0997">Cell inner membrane</keyword>
<evidence type="ECO:0000256" key="3">
    <source>
        <dbReference type="ARBA" id="ARBA00022448"/>
    </source>
</evidence>
<dbReference type="PROSITE" id="PS52015">
    <property type="entry name" value="TONB_CTD"/>
    <property type="match status" value="1"/>
</dbReference>
<comment type="similarity">
    <text evidence="2">Belongs to the TonB family.</text>
</comment>
<dbReference type="InterPro" id="IPR051045">
    <property type="entry name" value="TonB-dependent_transducer"/>
</dbReference>
<dbReference type="PANTHER" id="PTHR33446:SF2">
    <property type="entry name" value="PROTEIN TONB"/>
    <property type="match status" value="1"/>
</dbReference>
<dbReference type="InterPro" id="IPR006260">
    <property type="entry name" value="TonB/TolA_C"/>
</dbReference>
<evidence type="ECO:0000256" key="1">
    <source>
        <dbReference type="ARBA" id="ARBA00004383"/>
    </source>
</evidence>
<dbReference type="FunFam" id="3.30.1150.10:FF:000002">
    <property type="entry name" value="Energy transducer TonB"/>
    <property type="match status" value="1"/>
</dbReference>
<evidence type="ECO:0000256" key="2">
    <source>
        <dbReference type="ARBA" id="ARBA00006555"/>
    </source>
</evidence>
<dbReference type="GO" id="GO:0015031">
    <property type="term" value="P:protein transport"/>
    <property type="evidence" value="ECO:0007669"/>
    <property type="project" value="UniProtKB-KW"/>
</dbReference>
<dbReference type="PANTHER" id="PTHR33446">
    <property type="entry name" value="PROTEIN TONB-RELATED"/>
    <property type="match status" value="1"/>
</dbReference>
<dbReference type="Gene3D" id="3.30.1150.10">
    <property type="match status" value="1"/>
</dbReference>
<dbReference type="InterPro" id="IPR037682">
    <property type="entry name" value="TonB_C"/>
</dbReference>
<evidence type="ECO:0000256" key="5">
    <source>
        <dbReference type="ARBA" id="ARBA00022519"/>
    </source>
</evidence>
<evidence type="ECO:0000313" key="11">
    <source>
        <dbReference type="EMBL" id="EJW90629.1"/>
    </source>
</evidence>
<comment type="subcellular location">
    <subcellularLocation>
        <location evidence="1">Cell inner membrane</location>
        <topology evidence="1">Single-pass membrane protein</topology>
        <orientation evidence="1">Periplasmic side</orientation>
    </subcellularLocation>
</comment>
<feature type="domain" description="TonB C-terminal" evidence="10">
    <location>
        <begin position="31"/>
        <end position="120"/>
    </location>
</feature>
<dbReference type="EMBL" id="AMCI01008718">
    <property type="protein sequence ID" value="EJW90629.1"/>
    <property type="molecule type" value="Genomic_DNA"/>
</dbReference>
<evidence type="ECO:0000256" key="4">
    <source>
        <dbReference type="ARBA" id="ARBA00022475"/>
    </source>
</evidence>
<evidence type="ECO:0000259" key="10">
    <source>
        <dbReference type="PROSITE" id="PS52015"/>
    </source>
</evidence>
<feature type="non-terminal residue" evidence="11">
    <location>
        <position position="1"/>
    </location>
</feature>
<evidence type="ECO:0000256" key="6">
    <source>
        <dbReference type="ARBA" id="ARBA00022692"/>
    </source>
</evidence>
<comment type="caution">
    <text evidence="11">The sequence shown here is derived from an EMBL/GenBank/DDBJ whole genome shotgun (WGS) entry which is preliminary data.</text>
</comment>
<keyword evidence="6" id="KW-0812">Transmembrane</keyword>
<gene>
    <name evidence="11" type="ORF">EVA_21264</name>
</gene>
<keyword evidence="8" id="KW-1133">Transmembrane helix</keyword>
<protein>
    <submittedName>
        <fullName evidence="11">TonB protein</fullName>
    </submittedName>
</protein>
<keyword evidence="7" id="KW-0653">Protein transport</keyword>
<evidence type="ECO:0000256" key="9">
    <source>
        <dbReference type="ARBA" id="ARBA00023136"/>
    </source>
</evidence>
<accession>J9FTE4</accession>
<dbReference type="SUPFAM" id="SSF74653">
    <property type="entry name" value="TolA/TonB C-terminal domain"/>
    <property type="match status" value="1"/>
</dbReference>
<dbReference type="GO" id="GO:0031992">
    <property type="term" value="F:energy transducer activity"/>
    <property type="evidence" value="ECO:0007669"/>
    <property type="project" value="TreeGrafter"/>
</dbReference>
<evidence type="ECO:0000256" key="8">
    <source>
        <dbReference type="ARBA" id="ARBA00022989"/>
    </source>
</evidence>
<evidence type="ECO:0000256" key="7">
    <source>
        <dbReference type="ARBA" id="ARBA00022927"/>
    </source>
</evidence>
<dbReference type="GO" id="GO:0055085">
    <property type="term" value="P:transmembrane transport"/>
    <property type="evidence" value="ECO:0007669"/>
    <property type="project" value="InterPro"/>
</dbReference>
<keyword evidence="9" id="KW-0472">Membrane</keyword>